<dbReference type="Gene3D" id="1.20.1410.10">
    <property type="entry name" value="I/LWEQ domain"/>
    <property type="match status" value="1"/>
</dbReference>
<evidence type="ECO:0000259" key="3">
    <source>
        <dbReference type="Pfam" id="PF13324"/>
    </source>
</evidence>
<dbReference type="AlphaFoldDB" id="A0AAE1RW05"/>
<feature type="domain" description="Cyclin-D1-binding protein 1-like N-terminal" evidence="3">
    <location>
        <begin position="5"/>
        <end position="40"/>
    </location>
</feature>
<feature type="coiled-coil region" evidence="1">
    <location>
        <begin position="140"/>
        <end position="167"/>
    </location>
</feature>
<accession>A0AAE1RW05</accession>
<organism evidence="5 6">
    <name type="scientific">Anisodus tanguticus</name>
    <dbReference type="NCBI Taxonomy" id="243964"/>
    <lineage>
        <taxon>Eukaryota</taxon>
        <taxon>Viridiplantae</taxon>
        <taxon>Streptophyta</taxon>
        <taxon>Embryophyta</taxon>
        <taxon>Tracheophyta</taxon>
        <taxon>Spermatophyta</taxon>
        <taxon>Magnoliopsida</taxon>
        <taxon>eudicotyledons</taxon>
        <taxon>Gunneridae</taxon>
        <taxon>Pentapetalae</taxon>
        <taxon>asterids</taxon>
        <taxon>lamiids</taxon>
        <taxon>Solanales</taxon>
        <taxon>Solanaceae</taxon>
        <taxon>Solanoideae</taxon>
        <taxon>Hyoscyameae</taxon>
        <taxon>Anisodus</taxon>
    </lineage>
</organism>
<sequence length="179" mass="19412">MAQNRLKETPATNITAIGRAMTQLAVSMKDVLREMNELKPAYESSVQDSAEGESKSQDSDDSFAGDVGNDLSPEEMKITRLITDVPLEGKLKFSQEIGLQIDELGASLYPPLEISALKAIEKIWCTTDENTGGAGKTGCSEDFVKACNGLRNSLKQLEAELDQSDGTDITPKIENLVIE</sequence>
<evidence type="ECO:0000313" key="6">
    <source>
        <dbReference type="Proteomes" id="UP001291623"/>
    </source>
</evidence>
<feature type="region of interest" description="Disordered" evidence="2">
    <location>
        <begin position="39"/>
        <end position="71"/>
    </location>
</feature>
<evidence type="ECO:0000313" key="4">
    <source>
        <dbReference type="EMBL" id="KAK4358083.1"/>
    </source>
</evidence>
<evidence type="ECO:0000256" key="1">
    <source>
        <dbReference type="SAM" id="Coils"/>
    </source>
</evidence>
<dbReference type="GO" id="GO:0005634">
    <property type="term" value="C:nucleus"/>
    <property type="evidence" value="ECO:0007669"/>
    <property type="project" value="TreeGrafter"/>
</dbReference>
<keyword evidence="6" id="KW-1185">Reference proteome</keyword>
<dbReference type="EMBL" id="JAVYJV010000012">
    <property type="protein sequence ID" value="KAK4358083.1"/>
    <property type="molecule type" value="Genomic_DNA"/>
</dbReference>
<dbReference type="Proteomes" id="UP001291623">
    <property type="component" value="Unassembled WGS sequence"/>
</dbReference>
<keyword evidence="1" id="KW-0175">Coiled coil</keyword>
<reference evidence="5" key="1">
    <citation type="submission" date="2023-12" db="EMBL/GenBank/DDBJ databases">
        <title>Genome assembly of Anisodus tanguticus.</title>
        <authorList>
            <person name="Wang Y.-J."/>
        </authorList>
    </citation>
    <scope>NUCLEOTIDE SEQUENCE</scope>
    <source>
        <strain evidence="5">KB-2021</strain>
        <tissue evidence="5">Leaf</tissue>
    </source>
</reference>
<dbReference type="PANTHER" id="PTHR15492">
    <property type="entry name" value="CYCLIN D1-BINDING PROTEIN 1"/>
    <property type="match status" value="1"/>
</dbReference>
<name>A0AAE1RW05_9SOLA</name>
<dbReference type="EMBL" id="JAVYJV010000012">
    <property type="protein sequence ID" value="KAK4358097.1"/>
    <property type="molecule type" value="Genomic_DNA"/>
</dbReference>
<dbReference type="InterPro" id="IPR026907">
    <property type="entry name" value="GCIP-like"/>
</dbReference>
<protein>
    <recommendedName>
        <fullName evidence="3">Cyclin-D1-binding protein 1-like N-terminal domain-containing protein</fullName>
    </recommendedName>
</protein>
<dbReference type="InterPro" id="IPR049317">
    <property type="entry name" value="GCIP-like_N"/>
</dbReference>
<dbReference type="PANTHER" id="PTHR15492:SF1">
    <property type="entry name" value="CYCLIN-D1-BINDING PROTEIN 1"/>
    <property type="match status" value="1"/>
</dbReference>
<evidence type="ECO:0000256" key="2">
    <source>
        <dbReference type="SAM" id="MobiDB-lite"/>
    </source>
</evidence>
<comment type="caution">
    <text evidence="5">The sequence shown here is derived from an EMBL/GenBank/DDBJ whole genome shotgun (WGS) entry which is preliminary data.</text>
</comment>
<dbReference type="Pfam" id="PF13324">
    <property type="entry name" value="GCIP_N"/>
    <property type="match status" value="1"/>
</dbReference>
<proteinExistence type="predicted"/>
<evidence type="ECO:0000313" key="5">
    <source>
        <dbReference type="EMBL" id="KAK4358097.1"/>
    </source>
</evidence>
<gene>
    <name evidence="4" type="ORF">RND71_023693</name>
    <name evidence="5" type="ORF">RND71_023707</name>
</gene>